<evidence type="ECO:0000256" key="10">
    <source>
        <dbReference type="ARBA" id="ARBA00023264"/>
    </source>
</evidence>
<keyword evidence="2 12" id="KW-1003">Cell membrane</keyword>
<dbReference type="NCBIfam" id="TIGR00163">
    <property type="entry name" value="PS_decarb"/>
    <property type="match status" value="1"/>
</dbReference>
<evidence type="ECO:0000256" key="8">
    <source>
        <dbReference type="ARBA" id="ARBA00023209"/>
    </source>
</evidence>
<evidence type="ECO:0000256" key="4">
    <source>
        <dbReference type="ARBA" id="ARBA00022793"/>
    </source>
</evidence>
<feature type="chain" id="PRO_5023324367" description="Phosphatidylserine decarboxylase beta chain" evidence="12">
    <location>
        <begin position="1"/>
        <end position="255"/>
    </location>
</feature>
<name>A0A0A0I335_CLONO</name>
<dbReference type="InterPro" id="IPR033179">
    <property type="entry name" value="PSD_type2_pro"/>
</dbReference>
<dbReference type="PANTHER" id="PTHR10067:SF17">
    <property type="entry name" value="PHOSPHATIDYLSERINE DECARBOXYLASE PROENZYME 2"/>
    <property type="match status" value="1"/>
</dbReference>
<evidence type="ECO:0000313" key="14">
    <source>
        <dbReference type="Proteomes" id="UP000030012"/>
    </source>
</evidence>
<comment type="caution">
    <text evidence="13">The sequence shown here is derived from an EMBL/GenBank/DDBJ whole genome shotgun (WGS) entry which is preliminary data.</text>
</comment>
<keyword evidence="7 12" id="KW-0865">Zymogen</keyword>
<reference evidence="13 14" key="1">
    <citation type="submission" date="2014-01" db="EMBL/GenBank/DDBJ databases">
        <title>Plasmidome dynamics in the species complex Clostridium novyi sensu lato converts strains of independent lineages into distinctly different pathogens.</title>
        <authorList>
            <person name="Skarin H."/>
            <person name="Segerman B."/>
        </authorList>
    </citation>
    <scope>NUCLEOTIDE SEQUENCE [LARGE SCALE GENOMIC DNA]</scope>
    <source>
        <strain evidence="13 14">4552</strain>
    </source>
</reference>
<keyword evidence="11 12" id="KW-0670">Pyruvate</keyword>
<dbReference type="GO" id="GO:0005886">
    <property type="term" value="C:plasma membrane"/>
    <property type="evidence" value="ECO:0007669"/>
    <property type="project" value="UniProtKB-SubCell"/>
</dbReference>
<organism evidence="13 14">
    <name type="scientific">Clostridium novyi A str. 4552</name>
    <dbReference type="NCBI Taxonomy" id="1444289"/>
    <lineage>
        <taxon>Bacteria</taxon>
        <taxon>Bacillati</taxon>
        <taxon>Bacillota</taxon>
        <taxon>Clostridia</taxon>
        <taxon>Eubacteriales</taxon>
        <taxon>Clostridiaceae</taxon>
        <taxon>Clostridium</taxon>
    </lineage>
</organism>
<comment type="pathway">
    <text evidence="1">Lipid metabolism.</text>
</comment>
<comment type="PTM">
    <text evidence="12">Is synthesized initially as an inactive proenzyme. Formation of the active enzyme involves a self-maturation process in which the active site pyruvoyl group is generated from an internal serine residue via an autocatalytic post-translational modification. Two non-identical subunits are generated from the proenzyme in this reaction, and the pyruvate is formed at the N-terminus of the alpha chain, which is derived from the carboxyl end of the proenzyme. The autoendoproteolytic cleavage occurs by a canonical serine protease mechanism, in which the side chain hydroxyl group of the serine supplies its oxygen atom to form the C-terminus of the beta chain, while the remainder of the serine residue undergoes an oxidative deamination to produce ammonia and the pyruvoyl prosthetic group on the alpha chain. During this reaction, the Ser that is part of the protease active site of the proenzyme becomes the pyruvoyl prosthetic group, which constitutes an essential element of the active site of the mature decarboxylase.</text>
</comment>
<evidence type="ECO:0000256" key="7">
    <source>
        <dbReference type="ARBA" id="ARBA00023145"/>
    </source>
</evidence>
<dbReference type="EC" id="4.1.1.65" evidence="12"/>
<feature type="active site" description="Schiff-base intermediate with substrate; via pyruvic acid; for decarboxylase activity" evidence="12">
    <location>
        <position position="256"/>
    </location>
</feature>
<keyword evidence="8 12" id="KW-0594">Phospholipid biosynthesis</keyword>
<dbReference type="Proteomes" id="UP000030012">
    <property type="component" value="Unassembled WGS sequence"/>
</dbReference>
<comment type="pathway">
    <text evidence="12">Phospholipid metabolism; phosphatidylethanolamine biosynthesis; phosphatidylethanolamine from CDP-diacylglycerol: step 2/2.</text>
</comment>
<comment type="catalytic activity">
    <reaction evidence="12">
        <text>a 1,2-diacyl-sn-glycero-3-phospho-L-serine + H(+) = a 1,2-diacyl-sn-glycero-3-phosphoethanolamine + CO2</text>
        <dbReference type="Rhea" id="RHEA:20828"/>
        <dbReference type="ChEBI" id="CHEBI:15378"/>
        <dbReference type="ChEBI" id="CHEBI:16526"/>
        <dbReference type="ChEBI" id="CHEBI:57262"/>
        <dbReference type="ChEBI" id="CHEBI:64612"/>
        <dbReference type="EC" id="4.1.1.65"/>
    </reaction>
</comment>
<accession>A0A0A0I335</accession>
<evidence type="ECO:0000256" key="5">
    <source>
        <dbReference type="ARBA" id="ARBA00023098"/>
    </source>
</evidence>
<dbReference type="EMBL" id="JENJ01000045">
    <property type="protein sequence ID" value="KGM95202.1"/>
    <property type="molecule type" value="Genomic_DNA"/>
</dbReference>
<evidence type="ECO:0000256" key="3">
    <source>
        <dbReference type="ARBA" id="ARBA00022516"/>
    </source>
</evidence>
<dbReference type="RefSeq" id="WP_039255840.1">
    <property type="nucleotide sequence ID" value="NZ_JENJ01000045.1"/>
</dbReference>
<proteinExistence type="inferred from homology"/>
<keyword evidence="9 12" id="KW-0456">Lyase</keyword>
<dbReference type="AlphaFoldDB" id="A0A0A0I335"/>
<dbReference type="Pfam" id="PF02666">
    <property type="entry name" value="PS_Dcarbxylase"/>
    <property type="match status" value="1"/>
</dbReference>
<feature type="modified residue" description="Pyruvic acid (Ser); by autocatalysis" evidence="12">
    <location>
        <position position="256"/>
    </location>
</feature>
<dbReference type="OrthoDB" id="9802030at2"/>
<feature type="active site" description="Charge relay system; for autoendoproteolytic cleavage activity" evidence="12">
    <location>
        <position position="169"/>
    </location>
</feature>
<dbReference type="HAMAP" id="MF_00663">
    <property type="entry name" value="PS_decarb_PSD_B_type2"/>
    <property type="match status" value="1"/>
</dbReference>
<feature type="active site" description="Charge relay system; for autoendoproteolytic cleavage activity" evidence="12">
    <location>
        <position position="113"/>
    </location>
</feature>
<feature type="active site" description="Charge relay system; for autoendoproteolytic cleavage activity" evidence="12">
    <location>
        <position position="256"/>
    </location>
</feature>
<dbReference type="InterPro" id="IPR033177">
    <property type="entry name" value="PSD-B"/>
</dbReference>
<keyword evidence="6 12" id="KW-0472">Membrane</keyword>
<comment type="subunit">
    <text evidence="12">Heterodimer of a large membrane-associated beta subunit and a small pyruvoyl-containing alpha subunit.</text>
</comment>
<evidence type="ECO:0000256" key="2">
    <source>
        <dbReference type="ARBA" id="ARBA00022475"/>
    </source>
</evidence>
<evidence type="ECO:0000256" key="11">
    <source>
        <dbReference type="ARBA" id="ARBA00023317"/>
    </source>
</evidence>
<feature type="chain" id="PRO_5023324366" description="Phosphatidylserine decarboxylase alpha chain" evidence="12">
    <location>
        <begin position="256"/>
        <end position="295"/>
    </location>
</feature>
<comment type="similarity">
    <text evidence="12">Belongs to the phosphatidylserine decarboxylase family. PSD-B subfamily. Prokaryotic type II sub-subfamily.</text>
</comment>
<evidence type="ECO:0000256" key="12">
    <source>
        <dbReference type="HAMAP-Rule" id="MF_00663"/>
    </source>
</evidence>
<keyword evidence="10 12" id="KW-1208">Phospholipid metabolism</keyword>
<dbReference type="UniPathway" id="UPA00558">
    <property type="reaction ID" value="UER00616"/>
</dbReference>
<feature type="site" description="Cleavage (non-hydrolytic); by autocatalysis" evidence="12">
    <location>
        <begin position="255"/>
        <end position="256"/>
    </location>
</feature>
<comment type="function">
    <text evidence="12">Catalyzes the formation of phosphatidylethanolamine (PtdEtn) from phosphatidylserine (PtdSer).</text>
</comment>
<comment type="subcellular location">
    <subcellularLocation>
        <location evidence="12">Cell membrane</location>
        <topology evidence="12">Peripheral membrane protein</topology>
    </subcellularLocation>
</comment>
<keyword evidence="3 12" id="KW-0444">Lipid biosynthesis</keyword>
<comment type="cofactor">
    <cofactor evidence="12">
        <name>pyruvate</name>
        <dbReference type="ChEBI" id="CHEBI:15361"/>
    </cofactor>
    <text evidence="12">Binds 1 pyruvoyl group covalently per subunit.</text>
</comment>
<evidence type="ECO:0000256" key="1">
    <source>
        <dbReference type="ARBA" id="ARBA00005189"/>
    </source>
</evidence>
<dbReference type="PANTHER" id="PTHR10067">
    <property type="entry name" value="PHOSPHATIDYLSERINE DECARBOXYLASE"/>
    <property type="match status" value="1"/>
</dbReference>
<protein>
    <recommendedName>
        <fullName evidence="12">Phosphatidylserine decarboxylase proenzyme</fullName>
        <ecNumber evidence="12">4.1.1.65</ecNumber>
    </recommendedName>
    <component>
        <recommendedName>
            <fullName evidence="12">Phosphatidylserine decarboxylase alpha chain</fullName>
        </recommendedName>
    </component>
    <component>
        <recommendedName>
            <fullName evidence="12">Phosphatidylserine decarboxylase beta chain</fullName>
        </recommendedName>
    </component>
</protein>
<evidence type="ECO:0000256" key="6">
    <source>
        <dbReference type="ARBA" id="ARBA00023136"/>
    </source>
</evidence>
<keyword evidence="4 12" id="KW-0210">Decarboxylase</keyword>
<dbReference type="NCBIfam" id="NF001941">
    <property type="entry name" value="PRK00723.1"/>
    <property type="match status" value="1"/>
</dbReference>
<evidence type="ECO:0000256" key="9">
    <source>
        <dbReference type="ARBA" id="ARBA00023239"/>
    </source>
</evidence>
<sequence>MIKIFNRKEKIYDIEKVAGDNYLKWIYSSPVGLNFLELMVKKKFFSKVYGKYCDSKHSSKKVSKFINEFDINEKEFILKKSDFKSFNDFFYRKLKTNARPIIYDENTLISPADGRLFAYENIDIDNLIQVKGLTYSLDELLKNRELAKKYIGGTCLLFRLAPVDYHRFHFIDDGICEESIKISGSYYSVNPIALEKVPKLFCENKREYSIFHSKHFGDVLYVDVGATCVGSIIQTYNANEHVLKGQEKGYFKFGGSTIILFFEKDKIIVDKDIIEQTQKGFECKIVMGEKIGSKL</sequence>
<dbReference type="GO" id="GO:0004609">
    <property type="term" value="F:phosphatidylserine decarboxylase activity"/>
    <property type="evidence" value="ECO:0007669"/>
    <property type="project" value="UniProtKB-UniRule"/>
</dbReference>
<gene>
    <name evidence="12" type="primary">psd</name>
    <name evidence="13" type="ORF">Z968_09685</name>
</gene>
<keyword evidence="5 12" id="KW-0443">Lipid metabolism</keyword>
<dbReference type="GO" id="GO:0006646">
    <property type="term" value="P:phosphatidylethanolamine biosynthetic process"/>
    <property type="evidence" value="ECO:0007669"/>
    <property type="project" value="UniProtKB-UniRule"/>
</dbReference>
<dbReference type="InterPro" id="IPR003817">
    <property type="entry name" value="PS_Dcarbxylase"/>
</dbReference>
<evidence type="ECO:0000313" key="13">
    <source>
        <dbReference type="EMBL" id="KGM95202.1"/>
    </source>
</evidence>